<dbReference type="InterPro" id="IPR011006">
    <property type="entry name" value="CheY-like_superfamily"/>
</dbReference>
<keyword evidence="4" id="KW-0902">Two-component regulatory system</keyword>
<dbReference type="PANTHER" id="PTHR42713:SF3">
    <property type="entry name" value="TRANSCRIPTIONAL REGULATORY PROTEIN HPTR"/>
    <property type="match status" value="1"/>
</dbReference>
<dbReference type="Pfam" id="PF12833">
    <property type="entry name" value="HTH_18"/>
    <property type="match status" value="1"/>
</dbReference>
<evidence type="ECO:0000313" key="11">
    <source>
        <dbReference type="EMBL" id="GFZ91646.1"/>
    </source>
</evidence>
<evidence type="ECO:0000256" key="3">
    <source>
        <dbReference type="ARBA" id="ARBA00022553"/>
    </source>
</evidence>
<evidence type="ECO:0000256" key="4">
    <source>
        <dbReference type="ARBA" id="ARBA00023012"/>
    </source>
</evidence>
<dbReference type="InterPro" id="IPR018062">
    <property type="entry name" value="HTH_AraC-typ_CS"/>
</dbReference>
<dbReference type="PRINTS" id="PR00032">
    <property type="entry name" value="HTHARAC"/>
</dbReference>
<dbReference type="InterPro" id="IPR018060">
    <property type="entry name" value="HTH_AraC"/>
</dbReference>
<sequence length="518" mass="59633">MSKLTKRRVVVVEDEHKIRRNTVQKIADSGLPFEVVGTASNGLEALTIIHSLQPDVVFTDIIMPKMDGLALIKQLRNDNPEIHIVILSGYSEFEYAKSAMKLGVRDYLLKPLKLEALIDCLSNIRTSLEMNDSITVRHILTSDISGSLSETIAIHNEEFILFLLCIGNLCPSITALSLTTIFHDNWSSIPLNDILRSSLQENEPWWIIDEKTPNQKFLLISASNRQPRDIIHLAEEIQQKLVDKSPLHPVNLCHGGAIIQRSGIWEKAQALRFKLDYELCIGTSRVITLTNGSNPKKPPISINPLLRNKMTSFLQSGEKALLKQEIFHLLLNWDRLKYPQRLLEIATMQLIRNIHLQTGKLSEEELYQLEYGLYEKLAISSDFPSIFEDVWEIIESMLTVKQDEDMGTQKLMHQIAEYMKLNFTEFINIEDISQRYHFTPAYLSKSFKKYYGETPLKFLIKLRIEEAKRLIQENPTYDIGKIGEIVGYSDQHYFSRIFRNSTGKSPSEFRELVRKTRI</sequence>
<dbReference type="InterPro" id="IPR009057">
    <property type="entry name" value="Homeodomain-like_sf"/>
</dbReference>
<keyword evidence="6" id="KW-0238">DNA-binding</keyword>
<keyword evidence="2" id="KW-0963">Cytoplasm</keyword>
<dbReference type="InterPro" id="IPR001789">
    <property type="entry name" value="Sig_transdc_resp-reg_receiver"/>
</dbReference>
<dbReference type="SMART" id="SM00448">
    <property type="entry name" value="REC"/>
    <property type="match status" value="1"/>
</dbReference>
<dbReference type="Pfam" id="PF00072">
    <property type="entry name" value="Response_reg"/>
    <property type="match status" value="1"/>
</dbReference>
<dbReference type="CDD" id="cd17536">
    <property type="entry name" value="REC_YesN-like"/>
    <property type="match status" value="1"/>
</dbReference>
<dbReference type="RefSeq" id="WP_189014780.1">
    <property type="nucleotide sequence ID" value="NZ_BMHE01000024.1"/>
</dbReference>
<accession>A0ABQ1EXI7</accession>
<comment type="caution">
    <text evidence="11">The sequence shown here is derived from an EMBL/GenBank/DDBJ whole genome shotgun (WGS) entry which is preliminary data.</text>
</comment>
<dbReference type="SMART" id="SM00342">
    <property type="entry name" value="HTH_ARAC"/>
    <property type="match status" value="1"/>
</dbReference>
<keyword evidence="7" id="KW-0804">Transcription</keyword>
<evidence type="ECO:0008006" key="13">
    <source>
        <dbReference type="Google" id="ProtNLM"/>
    </source>
</evidence>
<dbReference type="SUPFAM" id="SSF52172">
    <property type="entry name" value="CheY-like"/>
    <property type="match status" value="1"/>
</dbReference>
<evidence type="ECO:0000313" key="12">
    <source>
        <dbReference type="Proteomes" id="UP000615455"/>
    </source>
</evidence>
<evidence type="ECO:0000256" key="8">
    <source>
        <dbReference type="PROSITE-ProRule" id="PRU00169"/>
    </source>
</evidence>
<organism evidence="11 12">
    <name type="scientific">Paenibacillus marchantiophytorum</name>
    <dbReference type="NCBI Taxonomy" id="1619310"/>
    <lineage>
        <taxon>Bacteria</taxon>
        <taxon>Bacillati</taxon>
        <taxon>Bacillota</taxon>
        <taxon>Bacilli</taxon>
        <taxon>Bacillales</taxon>
        <taxon>Paenibacillaceae</taxon>
        <taxon>Paenibacillus</taxon>
    </lineage>
</organism>
<dbReference type="PROSITE" id="PS50110">
    <property type="entry name" value="RESPONSE_REGULATORY"/>
    <property type="match status" value="1"/>
</dbReference>
<evidence type="ECO:0000256" key="7">
    <source>
        <dbReference type="ARBA" id="ARBA00023163"/>
    </source>
</evidence>
<keyword evidence="12" id="KW-1185">Reference proteome</keyword>
<dbReference type="Gene3D" id="3.40.50.2300">
    <property type="match status" value="1"/>
</dbReference>
<evidence type="ECO:0000256" key="6">
    <source>
        <dbReference type="ARBA" id="ARBA00023125"/>
    </source>
</evidence>
<evidence type="ECO:0000256" key="1">
    <source>
        <dbReference type="ARBA" id="ARBA00004496"/>
    </source>
</evidence>
<comment type="subcellular location">
    <subcellularLocation>
        <location evidence="1">Cytoplasm</location>
    </subcellularLocation>
</comment>
<dbReference type="InterPro" id="IPR051552">
    <property type="entry name" value="HptR"/>
</dbReference>
<proteinExistence type="predicted"/>
<evidence type="ECO:0000256" key="5">
    <source>
        <dbReference type="ARBA" id="ARBA00023015"/>
    </source>
</evidence>
<evidence type="ECO:0000259" key="9">
    <source>
        <dbReference type="PROSITE" id="PS01124"/>
    </source>
</evidence>
<reference evidence="12" key="1">
    <citation type="journal article" date="2019" name="Int. J. Syst. Evol. Microbiol.">
        <title>The Global Catalogue of Microorganisms (GCM) 10K type strain sequencing project: providing services to taxonomists for standard genome sequencing and annotation.</title>
        <authorList>
            <consortium name="The Broad Institute Genomics Platform"/>
            <consortium name="The Broad Institute Genome Sequencing Center for Infectious Disease"/>
            <person name="Wu L."/>
            <person name="Ma J."/>
        </authorList>
    </citation>
    <scope>NUCLEOTIDE SEQUENCE [LARGE SCALE GENOMIC DNA]</scope>
    <source>
        <strain evidence="12">CGMCC 1.15043</strain>
    </source>
</reference>
<dbReference type="InterPro" id="IPR020449">
    <property type="entry name" value="Tscrpt_reg_AraC-type_HTH"/>
</dbReference>
<dbReference type="Gene3D" id="1.10.10.60">
    <property type="entry name" value="Homeodomain-like"/>
    <property type="match status" value="2"/>
</dbReference>
<dbReference type="SUPFAM" id="SSF46689">
    <property type="entry name" value="Homeodomain-like"/>
    <property type="match status" value="2"/>
</dbReference>
<dbReference type="PROSITE" id="PS00041">
    <property type="entry name" value="HTH_ARAC_FAMILY_1"/>
    <property type="match status" value="1"/>
</dbReference>
<keyword evidence="5" id="KW-0805">Transcription regulation</keyword>
<evidence type="ECO:0000259" key="10">
    <source>
        <dbReference type="PROSITE" id="PS50110"/>
    </source>
</evidence>
<feature type="modified residue" description="4-aspartylphosphate" evidence="8">
    <location>
        <position position="60"/>
    </location>
</feature>
<dbReference type="Proteomes" id="UP000615455">
    <property type="component" value="Unassembled WGS sequence"/>
</dbReference>
<feature type="domain" description="HTH araC/xylS-type" evidence="9">
    <location>
        <begin position="413"/>
        <end position="512"/>
    </location>
</feature>
<dbReference type="EMBL" id="BMHE01000024">
    <property type="protein sequence ID" value="GFZ91646.1"/>
    <property type="molecule type" value="Genomic_DNA"/>
</dbReference>
<gene>
    <name evidence="11" type="ORF">GCM10008018_42460</name>
</gene>
<dbReference type="PANTHER" id="PTHR42713">
    <property type="entry name" value="HISTIDINE KINASE-RELATED"/>
    <property type="match status" value="1"/>
</dbReference>
<name>A0ABQ1EXI7_9BACL</name>
<dbReference type="PROSITE" id="PS01124">
    <property type="entry name" value="HTH_ARAC_FAMILY_2"/>
    <property type="match status" value="1"/>
</dbReference>
<feature type="domain" description="Response regulatory" evidence="10">
    <location>
        <begin position="8"/>
        <end position="125"/>
    </location>
</feature>
<keyword evidence="3 8" id="KW-0597">Phosphoprotein</keyword>
<protein>
    <recommendedName>
        <fullName evidence="13">Response regulator</fullName>
    </recommendedName>
</protein>
<evidence type="ECO:0000256" key="2">
    <source>
        <dbReference type="ARBA" id="ARBA00022490"/>
    </source>
</evidence>